<accession>A0A8C0T4T8</accession>
<reference evidence="6" key="2">
    <citation type="submission" date="2025-08" db="UniProtKB">
        <authorList>
            <consortium name="Ensembl"/>
        </authorList>
    </citation>
    <scope>IDENTIFICATION</scope>
</reference>
<dbReference type="InterPro" id="IPR044244">
    <property type="entry name" value="TTC27/Emw1"/>
</dbReference>
<comment type="similarity">
    <text evidence="3">Belongs to the TTC27 family.</text>
</comment>
<protein>
    <recommendedName>
        <fullName evidence="4">Tetratricopeptide repeat protein 27</fullName>
    </recommendedName>
</protein>
<keyword evidence="2 5" id="KW-0802">TPR repeat</keyword>
<dbReference type="PANTHER" id="PTHR16193">
    <property type="entry name" value="TETRATRICOPEPTIDE REPEAT PROTEIN 27"/>
    <property type="match status" value="1"/>
</dbReference>
<organism evidence="6 7">
    <name type="scientific">Canis lupus familiaris</name>
    <name type="common">Dog</name>
    <name type="synonym">Canis familiaris</name>
    <dbReference type="NCBI Taxonomy" id="9615"/>
    <lineage>
        <taxon>Eukaryota</taxon>
        <taxon>Metazoa</taxon>
        <taxon>Chordata</taxon>
        <taxon>Craniata</taxon>
        <taxon>Vertebrata</taxon>
        <taxon>Euteleostomi</taxon>
        <taxon>Mammalia</taxon>
        <taxon>Eutheria</taxon>
        <taxon>Laurasiatheria</taxon>
        <taxon>Carnivora</taxon>
        <taxon>Caniformia</taxon>
        <taxon>Canidae</taxon>
        <taxon>Canis</taxon>
    </lineage>
</organism>
<dbReference type="Pfam" id="PF13181">
    <property type="entry name" value="TPR_8"/>
    <property type="match status" value="1"/>
</dbReference>
<evidence type="ECO:0000256" key="4">
    <source>
        <dbReference type="ARBA" id="ARBA00024124"/>
    </source>
</evidence>
<reference evidence="6" key="1">
    <citation type="submission" date="2018-10" db="EMBL/GenBank/DDBJ databases">
        <title>De novo assembly of a Great Dane genome.</title>
        <authorList>
            <person name="Kidd J.M."/>
            <person name="Pendleton A.L."/>
            <person name="Shen F."/>
            <person name="Emery S."/>
        </authorList>
    </citation>
    <scope>NUCLEOTIDE SEQUENCE [LARGE SCALE GENOMIC DNA]</scope>
    <source>
        <strain evidence="6">Great Dane</strain>
    </source>
</reference>
<name>A0A8C0T4T8_CANLF</name>
<evidence type="ECO:0000313" key="7">
    <source>
        <dbReference type="Proteomes" id="UP000694542"/>
    </source>
</evidence>
<feature type="repeat" description="TPR" evidence="5">
    <location>
        <begin position="565"/>
        <end position="598"/>
    </location>
</feature>
<dbReference type="OrthoDB" id="1936594at2759"/>
<dbReference type="PANTHER" id="PTHR16193:SF0">
    <property type="entry name" value="TETRATRICOPEPTIDE REPEAT PROTEIN 27"/>
    <property type="match status" value="1"/>
</dbReference>
<keyword evidence="1" id="KW-0677">Repeat</keyword>
<evidence type="ECO:0000313" key="6">
    <source>
        <dbReference type="Ensembl" id="ENSCAFP00040029620.1"/>
    </source>
</evidence>
<gene>
    <name evidence="6" type="primary">TTC27</name>
</gene>
<proteinExistence type="inferred from homology"/>
<evidence type="ECO:0000256" key="3">
    <source>
        <dbReference type="ARBA" id="ARBA00024020"/>
    </source>
</evidence>
<dbReference type="InterPro" id="IPR011990">
    <property type="entry name" value="TPR-like_helical_dom_sf"/>
</dbReference>
<dbReference type="Gene3D" id="1.25.40.10">
    <property type="entry name" value="Tetratricopeptide repeat domain"/>
    <property type="match status" value="1"/>
</dbReference>
<dbReference type="PROSITE" id="PS50005">
    <property type="entry name" value="TPR"/>
    <property type="match status" value="1"/>
</dbReference>
<dbReference type="InterPro" id="IPR019734">
    <property type="entry name" value="TPR_rpt"/>
</dbReference>
<dbReference type="SUPFAM" id="SSF48452">
    <property type="entry name" value="TPR-like"/>
    <property type="match status" value="1"/>
</dbReference>
<evidence type="ECO:0000256" key="2">
    <source>
        <dbReference type="ARBA" id="ARBA00022803"/>
    </source>
</evidence>
<evidence type="ECO:0000256" key="1">
    <source>
        <dbReference type="ARBA" id="ARBA00022737"/>
    </source>
</evidence>
<dbReference type="AlphaFoldDB" id="A0A8C0T4T8"/>
<evidence type="ECO:0000256" key="5">
    <source>
        <dbReference type="PROSITE-ProRule" id="PRU00339"/>
    </source>
</evidence>
<dbReference type="SMART" id="SM00028">
    <property type="entry name" value="TPR"/>
    <property type="match status" value="2"/>
</dbReference>
<dbReference type="Ensembl" id="ENSCAFT00040034036.1">
    <property type="protein sequence ID" value="ENSCAFP00040029620.1"/>
    <property type="gene ID" value="ENSCAFG00040018190.1"/>
</dbReference>
<sequence>MSRVMWTPELAVLRGFATAAERRRWKQEGVSGSESGSFLQLLLEGNYEAIFLSSLTQNIFNSTMMTEEKIDSFLEKQIVTFLDYSTDLDTTERQQVIFLIGVSSLQLFVQSNWTGPPVDLQPQDFLPSILFQQFSEVKGLDAVVLNLLILDGESVYSLTSKPILLLLARVILVNVRHKLTAVQSLPWWTLRCVSIHQQLLEERSPQLSALAGDCIQEVMKLEDLFVGASGQYLAIQFHLECAYIFLYYYEYTKAKDQFNIAKDISKLQIDLTGALGKRTRFQENYVAQLILDVRREGDAFSHCEFSPAPTPQEHLTKNLELNDDTVLNEIKLADCEQFQMPDLRAEELAVILGICTNFQKNNPVHKLTEEELLAFTSFLLSQPKFWAIQTSALILRTKLERGSIRRVERAMRQTQALADQFEDKTTSVLERLKIFYCCQVPPHWAIQRQLASFLFELGCTSSALQIFEKLEMWEDVVICYERAGQHGKAEEILRQELEKKETPSLYCLLGDVLRDHSCYDQAWELSRHRSARAQRSKGLLHLRNKEFRECVECFECSVKINPMQLGVWFSLGCAYLALEDYGGSAKAFQRCVTLEPDVLKILVRAVVDGMTDRSGDVATGLKGKLQELLGRVTSRVTNDGEIWRLYAEVYGNGQSEKPDENEKAFQYLSKAYKCDTQSSSWEKDMTSFKEVVQRALGLAHVAIKHSKNKSSPQEAVQVLSSVRLNLQGLLSKAKQLFTDVASGEISRELADETATMDALVIELQGLSNQFRNQY</sequence>
<dbReference type="Proteomes" id="UP000694542">
    <property type="component" value="Chromosome 17"/>
</dbReference>